<dbReference type="Proteomes" id="UP000887575">
    <property type="component" value="Unassembled WGS sequence"/>
</dbReference>
<sequence length="219" mass="25258">MGAKHQIGLFSLFLFYSLIFTHQPEIGPIPCQRIFQNYSNQTIAQGLLVCKQINNVSNCQKKVKIAERWVKSSWNATMPLNLTQFVKESCVVDRYMQTRHFPNLRRLPNMTKKNMKTVRNQYYMTLNQTGDPNQAMVMVIALLGFVLTNPGNPYYPNVLLEMASVYNKSLSTMSSKYQTSVIEAYTYLNYSKAYVRLDPASAYRILSNPNFTSNDFLRT</sequence>
<accession>A0AAF3EMJ9</accession>
<evidence type="ECO:0000313" key="3">
    <source>
        <dbReference type="WBParaSite" id="MBELARI_LOCUS15258"/>
    </source>
</evidence>
<proteinExistence type="predicted"/>
<dbReference type="AlphaFoldDB" id="A0AAF3EMJ9"/>
<keyword evidence="1" id="KW-0732">Signal</keyword>
<reference evidence="3" key="1">
    <citation type="submission" date="2024-02" db="UniProtKB">
        <authorList>
            <consortium name="WormBaseParasite"/>
        </authorList>
    </citation>
    <scope>IDENTIFICATION</scope>
</reference>
<dbReference type="WBParaSite" id="MBELARI_LOCUS15258">
    <property type="protein sequence ID" value="MBELARI_LOCUS15258"/>
    <property type="gene ID" value="MBELARI_LOCUS15258"/>
</dbReference>
<protein>
    <submittedName>
        <fullName evidence="3">Uncharacterized protein</fullName>
    </submittedName>
</protein>
<organism evidence="2 3">
    <name type="scientific">Mesorhabditis belari</name>
    <dbReference type="NCBI Taxonomy" id="2138241"/>
    <lineage>
        <taxon>Eukaryota</taxon>
        <taxon>Metazoa</taxon>
        <taxon>Ecdysozoa</taxon>
        <taxon>Nematoda</taxon>
        <taxon>Chromadorea</taxon>
        <taxon>Rhabditida</taxon>
        <taxon>Rhabditina</taxon>
        <taxon>Rhabditomorpha</taxon>
        <taxon>Rhabditoidea</taxon>
        <taxon>Rhabditidae</taxon>
        <taxon>Mesorhabditinae</taxon>
        <taxon>Mesorhabditis</taxon>
    </lineage>
</organism>
<evidence type="ECO:0000256" key="1">
    <source>
        <dbReference type="SAM" id="SignalP"/>
    </source>
</evidence>
<evidence type="ECO:0000313" key="2">
    <source>
        <dbReference type="Proteomes" id="UP000887575"/>
    </source>
</evidence>
<keyword evidence="2" id="KW-1185">Reference proteome</keyword>
<feature type="signal peptide" evidence="1">
    <location>
        <begin position="1"/>
        <end position="21"/>
    </location>
</feature>
<feature type="chain" id="PRO_5042059484" evidence="1">
    <location>
        <begin position="22"/>
        <end position="219"/>
    </location>
</feature>
<name>A0AAF3EMJ9_9BILA</name>